<evidence type="ECO:0000313" key="2">
    <source>
        <dbReference type="Proteomes" id="UP000789901"/>
    </source>
</evidence>
<evidence type="ECO:0000313" key="1">
    <source>
        <dbReference type="EMBL" id="CAG8839888.1"/>
    </source>
</evidence>
<dbReference type="Proteomes" id="UP000789901">
    <property type="component" value="Unassembled WGS sequence"/>
</dbReference>
<organism evidence="1 2">
    <name type="scientific">Gigaspora margarita</name>
    <dbReference type="NCBI Taxonomy" id="4874"/>
    <lineage>
        <taxon>Eukaryota</taxon>
        <taxon>Fungi</taxon>
        <taxon>Fungi incertae sedis</taxon>
        <taxon>Mucoromycota</taxon>
        <taxon>Glomeromycotina</taxon>
        <taxon>Glomeromycetes</taxon>
        <taxon>Diversisporales</taxon>
        <taxon>Gigasporaceae</taxon>
        <taxon>Gigaspora</taxon>
    </lineage>
</organism>
<feature type="non-terminal residue" evidence="1">
    <location>
        <position position="211"/>
    </location>
</feature>
<dbReference type="EMBL" id="CAJVQB010061502">
    <property type="protein sequence ID" value="CAG8839888.1"/>
    <property type="molecule type" value="Genomic_DNA"/>
</dbReference>
<protein>
    <submittedName>
        <fullName evidence="1">35059_t:CDS:1</fullName>
    </submittedName>
</protein>
<gene>
    <name evidence="1" type="ORF">GMARGA_LOCUS34653</name>
</gene>
<name>A0ABN7WSZ9_GIGMA</name>
<proteinExistence type="predicted"/>
<feature type="non-terminal residue" evidence="1">
    <location>
        <position position="1"/>
    </location>
</feature>
<sequence>VLQCICIQVSSINRQSISKCPNAQTVFVDAQNEWKQVRRKEKEDLEQIINTYFATPIQPPLYTSFSSTSRARILNNQEGYKSDSEESNESSSTITVELPLFNASAQKLSLVKQKAAEKKLAKLNDLYRIAQDPQLLSSKKLKTIEENSEVIRYDSPRRPSFLQQKPDLPIQLHSYVEFGSATQKRRKEIIKVRTTLYLKTEMEERYKIYMS</sequence>
<accession>A0ABN7WSZ9</accession>
<reference evidence="1 2" key="1">
    <citation type="submission" date="2021-06" db="EMBL/GenBank/DDBJ databases">
        <authorList>
            <person name="Kallberg Y."/>
            <person name="Tangrot J."/>
            <person name="Rosling A."/>
        </authorList>
    </citation>
    <scope>NUCLEOTIDE SEQUENCE [LARGE SCALE GENOMIC DNA]</scope>
    <source>
        <strain evidence="1 2">120-4 pot B 10/14</strain>
    </source>
</reference>
<comment type="caution">
    <text evidence="1">The sequence shown here is derived from an EMBL/GenBank/DDBJ whole genome shotgun (WGS) entry which is preliminary data.</text>
</comment>
<keyword evidence="2" id="KW-1185">Reference proteome</keyword>